<feature type="region of interest" description="Disordered" evidence="2">
    <location>
        <begin position="1"/>
        <end position="21"/>
    </location>
</feature>
<gene>
    <name evidence="4" type="ORF">ACFO8L_34160</name>
</gene>
<dbReference type="RefSeq" id="WP_262850500.1">
    <property type="nucleotide sequence ID" value="NZ_JBHSFN010000030.1"/>
</dbReference>
<dbReference type="Pfam" id="PF00589">
    <property type="entry name" value="Phage_integrase"/>
    <property type="match status" value="1"/>
</dbReference>
<evidence type="ECO:0000313" key="5">
    <source>
        <dbReference type="Proteomes" id="UP001595891"/>
    </source>
</evidence>
<accession>A0ABV9ERU0</accession>
<dbReference type="InterPro" id="IPR013762">
    <property type="entry name" value="Integrase-like_cat_sf"/>
</dbReference>
<evidence type="ECO:0000313" key="4">
    <source>
        <dbReference type="EMBL" id="MFC4591181.1"/>
    </source>
</evidence>
<name>A0ABV9ERU0_9ACTN</name>
<dbReference type="EMBL" id="JBHSFN010000030">
    <property type="protein sequence ID" value="MFC4591181.1"/>
    <property type="molecule type" value="Genomic_DNA"/>
</dbReference>
<feature type="domain" description="Tyr recombinase" evidence="3">
    <location>
        <begin position="10"/>
        <end position="79"/>
    </location>
</feature>
<reference evidence="5" key="1">
    <citation type="journal article" date="2019" name="Int. J. Syst. Evol. Microbiol.">
        <title>The Global Catalogue of Microorganisms (GCM) 10K type strain sequencing project: providing services to taxonomists for standard genome sequencing and annotation.</title>
        <authorList>
            <consortium name="The Broad Institute Genomics Platform"/>
            <consortium name="The Broad Institute Genome Sequencing Center for Infectious Disease"/>
            <person name="Wu L."/>
            <person name="Ma J."/>
        </authorList>
    </citation>
    <scope>NUCLEOTIDE SEQUENCE [LARGE SCALE GENOMIC DNA]</scope>
    <source>
        <strain evidence="5">CCUG 49560</strain>
    </source>
</reference>
<protein>
    <submittedName>
        <fullName evidence="4">Tyrosine-type recombinase/integrase</fullName>
    </submittedName>
</protein>
<keyword evidence="5" id="KW-1185">Reference proteome</keyword>
<dbReference type="InterPro" id="IPR011010">
    <property type="entry name" value="DNA_brk_join_enz"/>
</dbReference>
<evidence type="ECO:0000259" key="3">
    <source>
        <dbReference type="Pfam" id="PF00589"/>
    </source>
</evidence>
<evidence type="ECO:0000256" key="2">
    <source>
        <dbReference type="SAM" id="MobiDB-lite"/>
    </source>
</evidence>
<comment type="caution">
    <text evidence="4">The sequence shown here is derived from an EMBL/GenBank/DDBJ whole genome shotgun (WGS) entry which is preliminary data.</text>
</comment>
<evidence type="ECO:0000256" key="1">
    <source>
        <dbReference type="ARBA" id="ARBA00023172"/>
    </source>
</evidence>
<organism evidence="4 5">
    <name type="scientific">Sphaerisporangium corydalis</name>
    <dbReference type="NCBI Taxonomy" id="1441875"/>
    <lineage>
        <taxon>Bacteria</taxon>
        <taxon>Bacillati</taxon>
        <taxon>Actinomycetota</taxon>
        <taxon>Actinomycetes</taxon>
        <taxon>Streptosporangiales</taxon>
        <taxon>Streptosporangiaceae</taxon>
        <taxon>Sphaerisporangium</taxon>
    </lineage>
</organism>
<dbReference type="InterPro" id="IPR002104">
    <property type="entry name" value="Integrase_catalytic"/>
</dbReference>
<dbReference type="Proteomes" id="UP001595891">
    <property type="component" value="Unassembled WGS sequence"/>
</dbReference>
<proteinExistence type="predicted"/>
<dbReference type="Gene3D" id="1.10.443.10">
    <property type="entry name" value="Intergrase catalytic core"/>
    <property type="match status" value="1"/>
</dbReference>
<sequence length="93" mass="10134">MLEPLLHGRTPGESLFTRDDGRPFDRWRMTTALRRAATTAGVDPSRLTPHTAGATALLDAGVPLADVQELLGHASRTRTLVHAGPYFDRDNSL</sequence>
<dbReference type="SUPFAM" id="SSF56349">
    <property type="entry name" value="DNA breaking-rejoining enzymes"/>
    <property type="match status" value="1"/>
</dbReference>
<keyword evidence="1" id="KW-0233">DNA recombination</keyword>